<evidence type="ECO:0000313" key="4">
    <source>
        <dbReference type="Proteomes" id="UP001165541"/>
    </source>
</evidence>
<dbReference type="Proteomes" id="UP001165541">
    <property type="component" value="Unassembled WGS sequence"/>
</dbReference>
<dbReference type="RefSeq" id="WP_251776305.1">
    <property type="nucleotide sequence ID" value="NZ_JAMKFE010000001.1"/>
</dbReference>
<dbReference type="InterPro" id="IPR011990">
    <property type="entry name" value="TPR-like_helical_dom_sf"/>
</dbReference>
<name>A0ABT0YHH2_9BURK</name>
<feature type="signal peptide" evidence="2">
    <location>
        <begin position="1"/>
        <end position="36"/>
    </location>
</feature>
<gene>
    <name evidence="3" type="ORF">M8A51_01270</name>
</gene>
<dbReference type="SMART" id="SM00028">
    <property type="entry name" value="TPR"/>
    <property type="match status" value="2"/>
</dbReference>
<dbReference type="SUPFAM" id="SSF48452">
    <property type="entry name" value="TPR-like"/>
    <property type="match status" value="1"/>
</dbReference>
<keyword evidence="4" id="KW-1185">Reference proteome</keyword>
<feature type="repeat" description="TPR" evidence="1">
    <location>
        <begin position="84"/>
        <end position="117"/>
    </location>
</feature>
<evidence type="ECO:0000313" key="3">
    <source>
        <dbReference type="EMBL" id="MCM5678160.1"/>
    </source>
</evidence>
<dbReference type="InterPro" id="IPR019734">
    <property type="entry name" value="TPR_rpt"/>
</dbReference>
<reference evidence="3" key="1">
    <citation type="submission" date="2022-05" db="EMBL/GenBank/DDBJ databases">
        <title>Schlegelella sp. nov., isolated from mangrove soil.</title>
        <authorList>
            <person name="Liu Y."/>
            <person name="Ge X."/>
            <person name="Liu W."/>
        </authorList>
    </citation>
    <scope>NUCLEOTIDE SEQUENCE</scope>
    <source>
        <strain evidence="3">S2-27</strain>
    </source>
</reference>
<accession>A0ABT0YHH2</accession>
<dbReference type="EMBL" id="JAMKFE010000001">
    <property type="protein sequence ID" value="MCM5678160.1"/>
    <property type="molecule type" value="Genomic_DNA"/>
</dbReference>
<feature type="chain" id="PRO_5046191374" evidence="2">
    <location>
        <begin position="37"/>
        <end position="170"/>
    </location>
</feature>
<proteinExistence type="predicted"/>
<protein>
    <submittedName>
        <fullName evidence="3">Tetratricopeptide repeat protein</fullName>
    </submittedName>
</protein>
<evidence type="ECO:0000256" key="1">
    <source>
        <dbReference type="PROSITE-ProRule" id="PRU00339"/>
    </source>
</evidence>
<keyword evidence="2" id="KW-0732">Signal</keyword>
<organism evidence="3 4">
    <name type="scientific">Caldimonas mangrovi</name>
    <dbReference type="NCBI Taxonomy" id="2944811"/>
    <lineage>
        <taxon>Bacteria</taxon>
        <taxon>Pseudomonadati</taxon>
        <taxon>Pseudomonadota</taxon>
        <taxon>Betaproteobacteria</taxon>
        <taxon>Burkholderiales</taxon>
        <taxon>Sphaerotilaceae</taxon>
        <taxon>Caldimonas</taxon>
    </lineage>
</organism>
<comment type="caution">
    <text evidence="3">The sequence shown here is derived from an EMBL/GenBank/DDBJ whole genome shotgun (WGS) entry which is preliminary data.</text>
</comment>
<dbReference type="PROSITE" id="PS50005">
    <property type="entry name" value="TPR"/>
    <property type="match status" value="1"/>
</dbReference>
<evidence type="ECO:0000256" key="2">
    <source>
        <dbReference type="SAM" id="SignalP"/>
    </source>
</evidence>
<sequence>MTSHSTPLDRASRFVLAFAALAFGASLALGAAPVFAADTWDVPVTSKSAEDRDMAAGRKALADKQWAKAAGHFERVVSRDARNADAHNLLGYSYRWMDRMDDSFHHYGRALELQPDHRGAHEYVGIAHLKVGNVAKAEEHLARLRQICGADCEETRSLGAKLAEYRSAQR</sequence>
<keyword evidence="1" id="KW-0802">TPR repeat</keyword>
<dbReference type="Gene3D" id="1.25.40.10">
    <property type="entry name" value="Tetratricopeptide repeat domain"/>
    <property type="match status" value="1"/>
</dbReference>